<comment type="caution">
    <text evidence="1">The sequence shown here is derived from an EMBL/GenBank/DDBJ whole genome shotgun (WGS) entry which is preliminary data.</text>
</comment>
<organism evidence="1 2">
    <name type="scientific">Candidatus Muproteobacteria bacterium RBG_16_64_10</name>
    <dbReference type="NCBI Taxonomy" id="1817757"/>
    <lineage>
        <taxon>Bacteria</taxon>
        <taxon>Pseudomonadati</taxon>
        <taxon>Pseudomonadota</taxon>
        <taxon>Candidatus Muproteobacteria</taxon>
    </lineage>
</organism>
<dbReference type="InterPro" id="IPR025427">
    <property type="entry name" value="DUF4160"/>
</dbReference>
<accession>A0A1F6T049</accession>
<dbReference type="Proteomes" id="UP000179334">
    <property type="component" value="Unassembled WGS sequence"/>
</dbReference>
<dbReference type="Pfam" id="PF13711">
    <property type="entry name" value="DUF4160"/>
    <property type="match status" value="1"/>
</dbReference>
<dbReference type="AlphaFoldDB" id="A0A1F6T049"/>
<reference evidence="1 2" key="1">
    <citation type="journal article" date="2016" name="Nat. Commun.">
        <title>Thousands of microbial genomes shed light on interconnected biogeochemical processes in an aquifer system.</title>
        <authorList>
            <person name="Anantharaman K."/>
            <person name="Brown C.T."/>
            <person name="Hug L.A."/>
            <person name="Sharon I."/>
            <person name="Castelle C.J."/>
            <person name="Probst A.J."/>
            <person name="Thomas B.C."/>
            <person name="Singh A."/>
            <person name="Wilkins M.J."/>
            <person name="Karaoz U."/>
            <person name="Brodie E.L."/>
            <person name="Williams K.H."/>
            <person name="Hubbard S.S."/>
            <person name="Banfield J.F."/>
        </authorList>
    </citation>
    <scope>NUCLEOTIDE SEQUENCE [LARGE SCALE GENOMIC DNA]</scope>
</reference>
<proteinExistence type="predicted"/>
<gene>
    <name evidence="1" type="ORF">A2V91_05920</name>
</gene>
<dbReference type="EMBL" id="MFSR01000070">
    <property type="protein sequence ID" value="OGI38551.1"/>
    <property type="molecule type" value="Genomic_DNA"/>
</dbReference>
<evidence type="ECO:0000313" key="2">
    <source>
        <dbReference type="Proteomes" id="UP000179334"/>
    </source>
</evidence>
<sequence>MPTISTFYGVLIQMFWSDHAPPHFHALYAEFEALIDIRTLEVIRGKLPRRALVLVLEWAAQHRDELMEDWKLCETKQQPKKIAPLE</sequence>
<name>A0A1F6T049_9PROT</name>
<protein>
    <submittedName>
        <fullName evidence="1">Transcriptional regulator</fullName>
    </submittedName>
</protein>
<evidence type="ECO:0000313" key="1">
    <source>
        <dbReference type="EMBL" id="OGI38551.1"/>
    </source>
</evidence>